<reference evidence="1 2" key="1">
    <citation type="submission" date="2014-03" db="EMBL/GenBank/DDBJ databases">
        <title>Draft genome of the hookworm Oesophagostomum dentatum.</title>
        <authorList>
            <person name="Mitreva M."/>
        </authorList>
    </citation>
    <scope>NUCLEOTIDE SEQUENCE [LARGE SCALE GENOMIC DNA]</scope>
    <source>
        <strain evidence="1 2">OD-Hann</strain>
    </source>
</reference>
<sequence length="105" mass="12344">MVILEKRVISETRFQLKLHYNIQQRKIRRRKCYDDYPKFVQSSPLGSNAQIQKHASTPTSVRVCPSQCQQRFTTRDVLTDPVPVAAVYNNRQSSRFDGLYGYYKK</sequence>
<name>A0A0B1T821_OESDE</name>
<dbReference type="AlphaFoldDB" id="A0A0B1T821"/>
<organism evidence="1 2">
    <name type="scientific">Oesophagostomum dentatum</name>
    <name type="common">Nodular worm</name>
    <dbReference type="NCBI Taxonomy" id="61180"/>
    <lineage>
        <taxon>Eukaryota</taxon>
        <taxon>Metazoa</taxon>
        <taxon>Ecdysozoa</taxon>
        <taxon>Nematoda</taxon>
        <taxon>Chromadorea</taxon>
        <taxon>Rhabditida</taxon>
        <taxon>Rhabditina</taxon>
        <taxon>Rhabditomorpha</taxon>
        <taxon>Strongyloidea</taxon>
        <taxon>Strongylidae</taxon>
        <taxon>Oesophagostomum</taxon>
    </lineage>
</organism>
<dbReference type="OrthoDB" id="5846162at2759"/>
<gene>
    <name evidence="1" type="ORF">OESDEN_08169</name>
</gene>
<accession>A0A0B1T821</accession>
<evidence type="ECO:0000313" key="1">
    <source>
        <dbReference type="EMBL" id="KHJ91952.1"/>
    </source>
</evidence>
<dbReference type="EMBL" id="KN551684">
    <property type="protein sequence ID" value="KHJ91952.1"/>
    <property type="molecule type" value="Genomic_DNA"/>
</dbReference>
<evidence type="ECO:0000313" key="2">
    <source>
        <dbReference type="Proteomes" id="UP000053660"/>
    </source>
</evidence>
<keyword evidence="2" id="KW-1185">Reference proteome</keyword>
<proteinExistence type="predicted"/>
<protein>
    <submittedName>
        <fullName evidence="1">Uncharacterized protein</fullName>
    </submittedName>
</protein>
<dbReference type="Proteomes" id="UP000053660">
    <property type="component" value="Unassembled WGS sequence"/>
</dbReference>